<evidence type="ECO:0000313" key="2">
    <source>
        <dbReference type="EMBL" id="KAF9521901.1"/>
    </source>
</evidence>
<proteinExistence type="predicted"/>
<keyword evidence="3" id="KW-1185">Reference proteome</keyword>
<dbReference type="OrthoDB" id="9999611at2759"/>
<dbReference type="AlphaFoldDB" id="A0A9P6E3L2"/>
<evidence type="ECO:0000256" key="1">
    <source>
        <dbReference type="SAM" id="MobiDB-lite"/>
    </source>
</evidence>
<name>A0A9P6E3L2_9AGAR</name>
<dbReference type="PANTHER" id="PTHR40460:SF1">
    <property type="entry name" value="CSBD-LIKE DOMAIN-CONTAINING PROTEIN"/>
    <property type="match status" value="1"/>
</dbReference>
<comment type="caution">
    <text evidence="2">The sequence shown here is derived from an EMBL/GenBank/DDBJ whole genome shotgun (WGS) entry which is preliminary data.</text>
</comment>
<gene>
    <name evidence="2" type="ORF">CPB83DRAFT_865151</name>
</gene>
<protein>
    <recommendedName>
        <fullName evidence="4">CsbD-like domain-containing protein</fullName>
    </recommendedName>
</protein>
<evidence type="ECO:0008006" key="4">
    <source>
        <dbReference type="Google" id="ProtNLM"/>
    </source>
</evidence>
<feature type="region of interest" description="Disordered" evidence="1">
    <location>
        <begin position="1"/>
        <end position="100"/>
    </location>
</feature>
<accession>A0A9P6E3L2</accession>
<evidence type="ECO:0000313" key="3">
    <source>
        <dbReference type="Proteomes" id="UP000807306"/>
    </source>
</evidence>
<reference evidence="2" key="1">
    <citation type="submission" date="2020-11" db="EMBL/GenBank/DDBJ databases">
        <authorList>
            <consortium name="DOE Joint Genome Institute"/>
            <person name="Ahrendt S."/>
            <person name="Riley R."/>
            <person name="Andreopoulos W."/>
            <person name="Labutti K."/>
            <person name="Pangilinan J."/>
            <person name="Ruiz-Duenas F.J."/>
            <person name="Barrasa J.M."/>
            <person name="Sanchez-Garcia M."/>
            <person name="Camarero S."/>
            <person name="Miyauchi S."/>
            <person name="Serrano A."/>
            <person name="Linde D."/>
            <person name="Babiker R."/>
            <person name="Drula E."/>
            <person name="Ayuso-Fernandez I."/>
            <person name="Pacheco R."/>
            <person name="Padilla G."/>
            <person name="Ferreira P."/>
            <person name="Barriuso J."/>
            <person name="Kellner H."/>
            <person name="Castanera R."/>
            <person name="Alfaro M."/>
            <person name="Ramirez L."/>
            <person name="Pisabarro A.G."/>
            <person name="Kuo A."/>
            <person name="Tritt A."/>
            <person name="Lipzen A."/>
            <person name="He G."/>
            <person name="Yan M."/>
            <person name="Ng V."/>
            <person name="Cullen D."/>
            <person name="Martin F."/>
            <person name="Rosso M.-N."/>
            <person name="Henrissat B."/>
            <person name="Hibbett D."/>
            <person name="Martinez A.T."/>
            <person name="Grigoriev I.V."/>
        </authorList>
    </citation>
    <scope>NUCLEOTIDE SEQUENCE</scope>
    <source>
        <strain evidence="2">CBS 506.95</strain>
    </source>
</reference>
<feature type="compositionally biased region" description="Polar residues" evidence="1">
    <location>
        <begin position="1"/>
        <end position="11"/>
    </location>
</feature>
<dbReference type="EMBL" id="MU157976">
    <property type="protein sequence ID" value="KAF9521901.1"/>
    <property type="molecule type" value="Genomic_DNA"/>
</dbReference>
<organism evidence="2 3">
    <name type="scientific">Crepidotus variabilis</name>
    <dbReference type="NCBI Taxonomy" id="179855"/>
    <lineage>
        <taxon>Eukaryota</taxon>
        <taxon>Fungi</taxon>
        <taxon>Dikarya</taxon>
        <taxon>Basidiomycota</taxon>
        <taxon>Agaricomycotina</taxon>
        <taxon>Agaricomycetes</taxon>
        <taxon>Agaricomycetidae</taxon>
        <taxon>Agaricales</taxon>
        <taxon>Agaricineae</taxon>
        <taxon>Crepidotaceae</taxon>
        <taxon>Crepidotus</taxon>
    </lineage>
</organism>
<dbReference type="PANTHER" id="PTHR40460">
    <property type="entry name" value="CHROMOSOME 1, WHOLE GENOME SHOTGUN SEQUENCE"/>
    <property type="match status" value="1"/>
</dbReference>
<feature type="compositionally biased region" description="Polar residues" evidence="1">
    <location>
        <begin position="91"/>
        <end position="100"/>
    </location>
</feature>
<sequence>MTGPSKTSGQIHSAKGSMKESVGRTIGAVGLQRSGAQEHAAGQAEIHGGKASGYAQGTAERAQGKKDQVVGALTGDQSQRAAGDYHVNKGDASQTYNRKY</sequence>
<dbReference type="Proteomes" id="UP000807306">
    <property type="component" value="Unassembled WGS sequence"/>
</dbReference>